<dbReference type="RefSeq" id="WP_339585005.1">
    <property type="nucleotide sequence ID" value="NZ_JBBHJZ010000001.1"/>
</dbReference>
<dbReference type="EMBL" id="JBBHJZ010000001">
    <property type="protein sequence ID" value="MEJ5975029.1"/>
    <property type="molecule type" value="Genomic_DNA"/>
</dbReference>
<organism evidence="1 2">
    <name type="scientific">Novosphingobium anseongense</name>
    <dbReference type="NCBI Taxonomy" id="3133436"/>
    <lineage>
        <taxon>Bacteria</taxon>
        <taxon>Pseudomonadati</taxon>
        <taxon>Pseudomonadota</taxon>
        <taxon>Alphaproteobacteria</taxon>
        <taxon>Sphingomonadales</taxon>
        <taxon>Sphingomonadaceae</taxon>
        <taxon>Novosphingobium</taxon>
    </lineage>
</organism>
<proteinExistence type="predicted"/>
<evidence type="ECO:0008006" key="3">
    <source>
        <dbReference type="Google" id="ProtNLM"/>
    </source>
</evidence>
<evidence type="ECO:0000313" key="2">
    <source>
        <dbReference type="Proteomes" id="UP001361239"/>
    </source>
</evidence>
<protein>
    <recommendedName>
        <fullName evidence="3">Response regulator</fullName>
    </recommendedName>
</protein>
<accession>A0ABU8RPS2</accession>
<name>A0ABU8RPS2_9SPHN</name>
<gene>
    <name evidence="1" type="ORF">WG901_00150</name>
</gene>
<dbReference type="Proteomes" id="UP001361239">
    <property type="component" value="Unassembled WGS sequence"/>
</dbReference>
<comment type="caution">
    <text evidence="1">The sequence shown here is derived from an EMBL/GenBank/DDBJ whole genome shotgun (WGS) entry which is preliminary data.</text>
</comment>
<keyword evidence="2" id="KW-1185">Reference proteome</keyword>
<evidence type="ECO:0000313" key="1">
    <source>
        <dbReference type="EMBL" id="MEJ5975029.1"/>
    </source>
</evidence>
<sequence>MSARSILLIVTEDAALAAAVCGFVEPLGWSCRPVRDSANASRALAESPAAVLVDQRFPDAPGLMAGIREKPAPINGTPILTVGGADRGAVGSGGQLDLPLDRAAFLALLRQWVGPVEDHASRGEPWHFRYKLLRLLGLDNADAMLRRLRSNLGEAVERALTDGSAIAAHRLAGLAGICGFADVSQAWSRADRHEDGALAAAIAVSQRAMADIDAALGPSA</sequence>
<reference evidence="1 2" key="1">
    <citation type="submission" date="2024-03" db="EMBL/GenBank/DDBJ databases">
        <authorList>
            <person name="Jo J.-H."/>
        </authorList>
    </citation>
    <scope>NUCLEOTIDE SEQUENCE [LARGE SCALE GENOMIC DNA]</scope>
    <source>
        <strain evidence="1 2">PS1R-30</strain>
    </source>
</reference>